<evidence type="ECO:0000313" key="1">
    <source>
        <dbReference type="EMBL" id="KAI0090372.1"/>
    </source>
</evidence>
<dbReference type="Proteomes" id="UP001055072">
    <property type="component" value="Unassembled WGS sequence"/>
</dbReference>
<name>A0ACB8U7T8_9APHY</name>
<organism evidence="1 2">
    <name type="scientific">Irpex rosettiformis</name>
    <dbReference type="NCBI Taxonomy" id="378272"/>
    <lineage>
        <taxon>Eukaryota</taxon>
        <taxon>Fungi</taxon>
        <taxon>Dikarya</taxon>
        <taxon>Basidiomycota</taxon>
        <taxon>Agaricomycotina</taxon>
        <taxon>Agaricomycetes</taxon>
        <taxon>Polyporales</taxon>
        <taxon>Irpicaceae</taxon>
        <taxon>Irpex</taxon>
    </lineage>
</organism>
<protein>
    <submittedName>
        <fullName evidence="1">Uncharacterized protein</fullName>
    </submittedName>
</protein>
<proteinExistence type="predicted"/>
<sequence>MSAFRPGSPEFRHIPLQDQQAFHHDDYRRGMPPLPDLSFERTYIKSIRRHVHADLPRTDRKELSTIQRPEAENIRLDWGKIALVTIKDQMFMPFLQGALWGLTTIFIFPRLASARRACALWWRRGNLIGIGRKKEGEGIGALRNWLSNLTVNHNPQPSVAVSRHAI</sequence>
<reference evidence="1" key="1">
    <citation type="journal article" date="2021" name="Environ. Microbiol.">
        <title>Gene family expansions and transcriptome signatures uncover fungal adaptations to wood decay.</title>
        <authorList>
            <person name="Hage H."/>
            <person name="Miyauchi S."/>
            <person name="Viragh M."/>
            <person name="Drula E."/>
            <person name="Min B."/>
            <person name="Chaduli D."/>
            <person name="Navarro D."/>
            <person name="Favel A."/>
            <person name="Norest M."/>
            <person name="Lesage-Meessen L."/>
            <person name="Balint B."/>
            <person name="Merenyi Z."/>
            <person name="de Eugenio L."/>
            <person name="Morin E."/>
            <person name="Martinez A.T."/>
            <person name="Baldrian P."/>
            <person name="Stursova M."/>
            <person name="Martinez M.J."/>
            <person name="Novotny C."/>
            <person name="Magnuson J.K."/>
            <person name="Spatafora J.W."/>
            <person name="Maurice S."/>
            <person name="Pangilinan J."/>
            <person name="Andreopoulos W."/>
            <person name="LaButti K."/>
            <person name="Hundley H."/>
            <person name="Na H."/>
            <person name="Kuo A."/>
            <person name="Barry K."/>
            <person name="Lipzen A."/>
            <person name="Henrissat B."/>
            <person name="Riley R."/>
            <person name="Ahrendt S."/>
            <person name="Nagy L.G."/>
            <person name="Grigoriev I.V."/>
            <person name="Martin F."/>
            <person name="Rosso M.N."/>
        </authorList>
    </citation>
    <scope>NUCLEOTIDE SEQUENCE</scope>
    <source>
        <strain evidence="1">CBS 384.51</strain>
    </source>
</reference>
<dbReference type="EMBL" id="MU274908">
    <property type="protein sequence ID" value="KAI0090372.1"/>
    <property type="molecule type" value="Genomic_DNA"/>
</dbReference>
<evidence type="ECO:0000313" key="2">
    <source>
        <dbReference type="Proteomes" id="UP001055072"/>
    </source>
</evidence>
<keyword evidence="2" id="KW-1185">Reference proteome</keyword>
<accession>A0ACB8U7T8</accession>
<gene>
    <name evidence="1" type="ORF">BDY19DRAFT_992575</name>
</gene>
<comment type="caution">
    <text evidence="1">The sequence shown here is derived from an EMBL/GenBank/DDBJ whole genome shotgun (WGS) entry which is preliminary data.</text>
</comment>